<dbReference type="PANTHER" id="PTHR21581">
    <property type="entry name" value="D-ALANYL-D-ALANINE CARBOXYPEPTIDASE"/>
    <property type="match status" value="1"/>
</dbReference>
<dbReference type="Gene3D" id="3.40.710.10">
    <property type="entry name" value="DD-peptidase/beta-lactamase superfamily"/>
    <property type="match status" value="1"/>
</dbReference>
<keyword evidence="14" id="KW-0121">Carboxypeptidase</keyword>
<keyword evidence="11" id="KW-0472">Membrane</keyword>
<dbReference type="Pfam" id="PF00768">
    <property type="entry name" value="Peptidase_S11"/>
    <property type="match status" value="1"/>
</dbReference>
<dbReference type="SUPFAM" id="SSF56601">
    <property type="entry name" value="beta-lactamase/transpeptidase-like"/>
    <property type="match status" value="1"/>
</dbReference>
<organism evidence="14 15">
    <name type="scientific">Candidatus Pullilachnospira stercoravium</name>
    <dbReference type="NCBI Taxonomy" id="2840913"/>
    <lineage>
        <taxon>Bacteria</taxon>
        <taxon>Bacillati</taxon>
        <taxon>Bacillota</taxon>
        <taxon>Clostridia</taxon>
        <taxon>Lachnospirales</taxon>
        <taxon>Lachnospiraceae</taxon>
        <taxon>Lachnospiraceae incertae sedis</taxon>
        <taxon>Candidatus Pullilachnospira</taxon>
    </lineage>
</organism>
<feature type="chain" id="PRO_5039261939" evidence="12">
    <location>
        <begin position="26"/>
        <end position="424"/>
    </location>
</feature>
<dbReference type="EMBL" id="DVON01000028">
    <property type="protein sequence ID" value="HIV11777.1"/>
    <property type="molecule type" value="Genomic_DNA"/>
</dbReference>
<dbReference type="GO" id="GO:0009002">
    <property type="term" value="F:serine-type D-Ala-D-Ala carboxypeptidase activity"/>
    <property type="evidence" value="ECO:0007669"/>
    <property type="project" value="InterPro"/>
</dbReference>
<proteinExistence type="inferred from homology"/>
<evidence type="ECO:0000256" key="6">
    <source>
        <dbReference type="ARBA" id="ARBA00023316"/>
    </source>
</evidence>
<keyword evidence="11" id="KW-1133">Transmembrane helix</keyword>
<feature type="signal peptide" evidence="12">
    <location>
        <begin position="1"/>
        <end position="25"/>
    </location>
</feature>
<evidence type="ECO:0000256" key="10">
    <source>
        <dbReference type="SAM" id="MobiDB-lite"/>
    </source>
</evidence>
<reference evidence="14" key="2">
    <citation type="journal article" date="2021" name="PeerJ">
        <title>Extensive microbial diversity within the chicken gut microbiome revealed by metagenomics and culture.</title>
        <authorList>
            <person name="Gilroy R."/>
            <person name="Ravi A."/>
            <person name="Getino M."/>
            <person name="Pursley I."/>
            <person name="Horton D.L."/>
            <person name="Alikhan N.F."/>
            <person name="Baker D."/>
            <person name="Gharbi K."/>
            <person name="Hall N."/>
            <person name="Watson M."/>
            <person name="Adriaenssens E.M."/>
            <person name="Foster-Nyarko E."/>
            <person name="Jarju S."/>
            <person name="Secka A."/>
            <person name="Antonio M."/>
            <person name="Oren A."/>
            <person name="Chaudhuri R.R."/>
            <person name="La Ragione R."/>
            <person name="Hildebrand F."/>
            <person name="Pallen M.J."/>
        </authorList>
    </citation>
    <scope>NUCLEOTIDE SEQUENCE</scope>
    <source>
        <strain evidence="14">ChiBcec2-4451</strain>
    </source>
</reference>
<evidence type="ECO:0000313" key="15">
    <source>
        <dbReference type="Proteomes" id="UP000886723"/>
    </source>
</evidence>
<comment type="similarity">
    <text evidence="1 9">Belongs to the peptidase S11 family.</text>
</comment>
<keyword evidence="6" id="KW-0961">Cell wall biogenesis/degradation</keyword>
<name>A0A9D1NS29_9FIRM</name>
<feature type="active site" evidence="7">
    <location>
        <position position="137"/>
    </location>
</feature>
<dbReference type="InterPro" id="IPR001967">
    <property type="entry name" value="Peptidase_S11_N"/>
</dbReference>
<accession>A0A9D1NS29</accession>
<comment type="caution">
    <text evidence="14">The sequence shown here is derived from an EMBL/GenBank/DDBJ whole genome shotgun (WGS) entry which is preliminary data.</text>
</comment>
<evidence type="ECO:0000313" key="14">
    <source>
        <dbReference type="EMBL" id="HIV11777.1"/>
    </source>
</evidence>
<feature type="active site" description="Acyl-ester intermediate" evidence="7">
    <location>
        <position position="79"/>
    </location>
</feature>
<evidence type="ECO:0000256" key="7">
    <source>
        <dbReference type="PIRSR" id="PIRSR618044-1"/>
    </source>
</evidence>
<feature type="compositionally biased region" description="Low complexity" evidence="10">
    <location>
        <begin position="354"/>
        <end position="374"/>
    </location>
</feature>
<feature type="domain" description="Peptidase S11 D-alanyl-D-alanine carboxypeptidase A N-terminal" evidence="13">
    <location>
        <begin position="47"/>
        <end position="280"/>
    </location>
</feature>
<evidence type="ECO:0000256" key="1">
    <source>
        <dbReference type="ARBA" id="ARBA00007164"/>
    </source>
</evidence>
<sequence>MKQIYRALAAMLGILLLISGSPVQAAQVNNGTVYPVSTNEVAGWPQGPDTYAETAILMDADTGTVLYNKGMDELRYPASTTKLLTLLVALENSSLDEQVTFTETCLADQTPDSGNIGMQVGEVLTMEQCLLAMIIQSANDVATQVAEHVGGSVEAFCEMMNQKAAEIGCTNTHFVNASGMPNEDHYTTAHDLARIMQAGLKNQDFRNIIGTESCTIGPTNMNAETRTYSTHHALLASTAQEHYDGCLGGKTGNTIASGNTIVTAVEQNGMTLIAVAMRAEAGQVAYDSIQLFDYGFGNFQKVEVPGGNVVIPNGNTVDQLTTVETAAQDTSMTLDYYYNENYYVGSGVEETVTETPEPTQEAVTVTPEETVTPEADGSQETQETDDGVFRIAALVLVVLIVLALIVTVVSAVRKKNRRKKKRKN</sequence>
<keyword evidence="2 12" id="KW-0732">Signal</keyword>
<reference evidence="14" key="1">
    <citation type="submission" date="2020-10" db="EMBL/GenBank/DDBJ databases">
        <authorList>
            <person name="Gilroy R."/>
        </authorList>
    </citation>
    <scope>NUCLEOTIDE SEQUENCE</scope>
    <source>
        <strain evidence="14">ChiBcec2-4451</strain>
    </source>
</reference>
<dbReference type="Proteomes" id="UP000886723">
    <property type="component" value="Unassembled WGS sequence"/>
</dbReference>
<evidence type="ECO:0000256" key="4">
    <source>
        <dbReference type="ARBA" id="ARBA00022960"/>
    </source>
</evidence>
<dbReference type="GO" id="GO:0009252">
    <property type="term" value="P:peptidoglycan biosynthetic process"/>
    <property type="evidence" value="ECO:0007669"/>
    <property type="project" value="UniProtKB-KW"/>
</dbReference>
<dbReference type="GO" id="GO:0008360">
    <property type="term" value="P:regulation of cell shape"/>
    <property type="evidence" value="ECO:0007669"/>
    <property type="project" value="UniProtKB-KW"/>
</dbReference>
<evidence type="ECO:0000256" key="2">
    <source>
        <dbReference type="ARBA" id="ARBA00022729"/>
    </source>
</evidence>
<feature type="region of interest" description="Disordered" evidence="10">
    <location>
        <begin position="354"/>
        <end position="383"/>
    </location>
</feature>
<gene>
    <name evidence="14" type="ORF">IAA63_01375</name>
</gene>
<keyword evidence="5" id="KW-0573">Peptidoglycan synthesis</keyword>
<dbReference type="GO" id="GO:0006508">
    <property type="term" value="P:proteolysis"/>
    <property type="evidence" value="ECO:0007669"/>
    <property type="project" value="InterPro"/>
</dbReference>
<dbReference type="PRINTS" id="PR00725">
    <property type="entry name" value="DADACBPTASE1"/>
</dbReference>
<keyword evidence="11" id="KW-0812">Transmembrane</keyword>
<keyword evidence="4" id="KW-0133">Cell shape</keyword>
<evidence type="ECO:0000256" key="11">
    <source>
        <dbReference type="SAM" id="Phobius"/>
    </source>
</evidence>
<evidence type="ECO:0000256" key="3">
    <source>
        <dbReference type="ARBA" id="ARBA00022801"/>
    </source>
</evidence>
<dbReference type="PANTHER" id="PTHR21581:SF6">
    <property type="entry name" value="TRAFFICKING PROTEIN PARTICLE COMPLEX SUBUNIT 12"/>
    <property type="match status" value="1"/>
</dbReference>
<keyword evidence="14" id="KW-0645">Protease</keyword>
<dbReference type="AlphaFoldDB" id="A0A9D1NS29"/>
<dbReference type="InterPro" id="IPR012338">
    <property type="entry name" value="Beta-lactam/transpept-like"/>
</dbReference>
<protein>
    <submittedName>
        <fullName evidence="14">D-alanyl-D-alanine carboxypeptidase</fullName>
    </submittedName>
</protein>
<keyword evidence="3" id="KW-0378">Hydrolase</keyword>
<feature type="binding site" evidence="8">
    <location>
        <position position="250"/>
    </location>
    <ligand>
        <name>substrate</name>
    </ligand>
</feature>
<evidence type="ECO:0000256" key="9">
    <source>
        <dbReference type="RuleBase" id="RU004016"/>
    </source>
</evidence>
<dbReference type="GO" id="GO:0071555">
    <property type="term" value="P:cell wall organization"/>
    <property type="evidence" value="ECO:0007669"/>
    <property type="project" value="UniProtKB-KW"/>
</dbReference>
<evidence type="ECO:0000256" key="5">
    <source>
        <dbReference type="ARBA" id="ARBA00022984"/>
    </source>
</evidence>
<evidence type="ECO:0000256" key="12">
    <source>
        <dbReference type="SAM" id="SignalP"/>
    </source>
</evidence>
<feature type="transmembrane region" description="Helical" evidence="11">
    <location>
        <begin position="388"/>
        <end position="412"/>
    </location>
</feature>
<evidence type="ECO:0000259" key="13">
    <source>
        <dbReference type="Pfam" id="PF00768"/>
    </source>
</evidence>
<feature type="active site" description="Proton acceptor" evidence="7">
    <location>
        <position position="82"/>
    </location>
</feature>
<evidence type="ECO:0000256" key="8">
    <source>
        <dbReference type="PIRSR" id="PIRSR618044-2"/>
    </source>
</evidence>
<dbReference type="InterPro" id="IPR018044">
    <property type="entry name" value="Peptidase_S11"/>
</dbReference>